<evidence type="ECO:0000313" key="9">
    <source>
        <dbReference type="EMBL" id="QNM10370.1"/>
    </source>
</evidence>
<evidence type="ECO:0000313" key="10">
    <source>
        <dbReference type="Proteomes" id="UP000515860"/>
    </source>
</evidence>
<evidence type="ECO:0000259" key="8">
    <source>
        <dbReference type="Pfam" id="PF08439"/>
    </source>
</evidence>
<proteinExistence type="inferred from homology"/>
<keyword evidence="5 6" id="KW-0482">Metalloprotease</keyword>
<evidence type="ECO:0000256" key="2">
    <source>
        <dbReference type="ARBA" id="ARBA00022723"/>
    </source>
</evidence>
<keyword evidence="10" id="KW-1185">Reference proteome</keyword>
<keyword evidence="2 6" id="KW-0479">Metal-binding</keyword>
<dbReference type="CDD" id="cd09608">
    <property type="entry name" value="M3B_PepF"/>
    <property type="match status" value="1"/>
</dbReference>
<dbReference type="Gene3D" id="1.10.287.830">
    <property type="entry name" value="putative peptidase helix hairpin domain like"/>
    <property type="match status" value="1"/>
</dbReference>
<name>A0A7G9GHT8_9FIRM</name>
<feature type="domain" description="Oligopeptidase F N-terminal" evidence="8">
    <location>
        <begin position="111"/>
        <end position="180"/>
    </location>
</feature>
<dbReference type="Gene3D" id="1.10.1370.20">
    <property type="entry name" value="Oligoendopeptidase f, C-terminal domain"/>
    <property type="match status" value="1"/>
</dbReference>
<gene>
    <name evidence="9" type="primary">pepF</name>
    <name evidence="9" type="ORF">H9Q79_00210</name>
</gene>
<reference evidence="9 10" key="1">
    <citation type="submission" date="2020-08" db="EMBL/GenBank/DDBJ databases">
        <authorList>
            <person name="Liu C."/>
            <person name="Sun Q."/>
        </authorList>
    </citation>
    <scope>NUCLEOTIDE SEQUENCE [LARGE SCALE GENOMIC DNA]</scope>
    <source>
        <strain evidence="9 10">NSJ-29</strain>
    </source>
</reference>
<dbReference type="PANTHER" id="PTHR11804">
    <property type="entry name" value="PROTEASE M3 THIMET OLIGOPEPTIDASE-RELATED"/>
    <property type="match status" value="1"/>
</dbReference>
<feature type="domain" description="Peptidase M3A/M3B catalytic" evidence="7">
    <location>
        <begin position="201"/>
        <end position="581"/>
    </location>
</feature>
<dbReference type="PANTHER" id="PTHR11804:SF84">
    <property type="entry name" value="SACCHAROLYSIN"/>
    <property type="match status" value="1"/>
</dbReference>
<evidence type="ECO:0000256" key="3">
    <source>
        <dbReference type="ARBA" id="ARBA00022801"/>
    </source>
</evidence>
<dbReference type="GO" id="GO:0006518">
    <property type="term" value="P:peptide metabolic process"/>
    <property type="evidence" value="ECO:0007669"/>
    <property type="project" value="TreeGrafter"/>
</dbReference>
<evidence type="ECO:0000256" key="4">
    <source>
        <dbReference type="ARBA" id="ARBA00022833"/>
    </source>
</evidence>
<dbReference type="Gene3D" id="1.20.140.70">
    <property type="entry name" value="Oligopeptidase f, N-terminal domain"/>
    <property type="match status" value="1"/>
</dbReference>
<organism evidence="9 10">
    <name type="scientific">Wansuia hejianensis</name>
    <dbReference type="NCBI Taxonomy" id="2763667"/>
    <lineage>
        <taxon>Bacteria</taxon>
        <taxon>Bacillati</taxon>
        <taxon>Bacillota</taxon>
        <taxon>Clostridia</taxon>
        <taxon>Lachnospirales</taxon>
        <taxon>Lachnospiraceae</taxon>
        <taxon>Wansuia</taxon>
    </lineage>
</organism>
<dbReference type="EC" id="3.4.24.-" evidence="6"/>
<protein>
    <recommendedName>
        <fullName evidence="6">Oligopeptidase F</fullName>
        <ecNumber evidence="6">3.4.24.-</ecNumber>
    </recommendedName>
</protein>
<dbReference type="Pfam" id="PF01432">
    <property type="entry name" value="Peptidase_M3"/>
    <property type="match status" value="1"/>
</dbReference>
<dbReference type="SUPFAM" id="SSF55486">
    <property type="entry name" value="Metalloproteases ('zincins'), catalytic domain"/>
    <property type="match status" value="1"/>
</dbReference>
<dbReference type="Pfam" id="PF08439">
    <property type="entry name" value="Peptidase_M3_N"/>
    <property type="match status" value="1"/>
</dbReference>
<dbReference type="InterPro" id="IPR004438">
    <property type="entry name" value="Peptidase_M3B"/>
</dbReference>
<evidence type="ECO:0000259" key="7">
    <source>
        <dbReference type="Pfam" id="PF01432"/>
    </source>
</evidence>
<evidence type="ECO:0000256" key="6">
    <source>
        <dbReference type="RuleBase" id="RU368091"/>
    </source>
</evidence>
<dbReference type="InterPro" id="IPR042088">
    <property type="entry name" value="OligoPept_F_C"/>
</dbReference>
<comment type="cofactor">
    <cofactor evidence="6">
        <name>Zn(2+)</name>
        <dbReference type="ChEBI" id="CHEBI:29105"/>
    </cofactor>
    <text evidence="6">Binds 1 zinc ion.</text>
</comment>
<dbReference type="Proteomes" id="UP000515860">
    <property type="component" value="Chromosome"/>
</dbReference>
<evidence type="ECO:0000256" key="5">
    <source>
        <dbReference type="ARBA" id="ARBA00023049"/>
    </source>
</evidence>
<dbReference type="AlphaFoldDB" id="A0A7G9GHT8"/>
<dbReference type="GO" id="GO:0004222">
    <property type="term" value="F:metalloendopeptidase activity"/>
    <property type="evidence" value="ECO:0007669"/>
    <property type="project" value="UniProtKB-UniRule"/>
</dbReference>
<dbReference type="InterPro" id="IPR001567">
    <property type="entry name" value="Pept_M3A_M3B_dom"/>
</dbReference>
<dbReference type="InterPro" id="IPR045090">
    <property type="entry name" value="Pept_M3A_M3B"/>
</dbReference>
<dbReference type="NCBIfam" id="TIGR00181">
    <property type="entry name" value="pepF"/>
    <property type="match status" value="1"/>
</dbReference>
<dbReference type="GO" id="GO:0046872">
    <property type="term" value="F:metal ion binding"/>
    <property type="evidence" value="ECO:0007669"/>
    <property type="project" value="UniProtKB-UniRule"/>
</dbReference>
<dbReference type="GO" id="GO:0006508">
    <property type="term" value="P:proteolysis"/>
    <property type="evidence" value="ECO:0007669"/>
    <property type="project" value="UniProtKB-KW"/>
</dbReference>
<dbReference type="KEGG" id="whj:H9Q79_00210"/>
<accession>A0A7G9GHT8</accession>
<dbReference type="InterPro" id="IPR013647">
    <property type="entry name" value="OligopepF_N_dom"/>
</dbReference>
<sequence length="597" mass="68691">MPTREEMDQEYCWKLEDIFETDELWMDSCTELEKGIEEFRELKGELSRGPEQMYQVLCKSDELQKRLESIYVYANQKYHQDTGNQRYQEMSGKAADLSVRLSDALSFVEPEILSVEDRVLEQWLADFEPLGGYRRYLEEEMRLKPHILSEEMEGVLARAGELGNSPQQIFMAFNNADIDFGTILDENDEEAVLTHGRYVTFMESRDRRVRKEAFQKLYETYGKHKNMLAATFAANLKQARFFASLRRYPSTLEAALDGGNIPVTVYHRLIEAVHDSLPAMYDYVALRKRLLKLDELHMYDVYVPMIERPEKEISFSEAREIVKSGLQVLGEDYTALLEEGFENGWIDVYENQGKRSGAYSWGAYGTHPYVLLNYSGNLNSVFTLAHEMGHAIHSYYSDHAQPYAYAGYRIFVAEVASTCNEALLIHYLLEQASGQEERAHLINYFLDQFKGTLFRQTMFAEFEQKAHEMLAESGSVSAQGLCELYYGLNQKYFGPDMVSDPEIALEWSRIPHFYTPFYVYQYATGFSAAIAISSKILRGEPGIVEKYKEFLSGGSSRDPIDLLKICGVDMTSKEPVAEALRVFAEYVGELDGMFRKF</sequence>
<keyword evidence="4 6" id="KW-0862">Zinc</keyword>
<keyword evidence="3 6" id="KW-0378">Hydrolase</keyword>
<comment type="similarity">
    <text evidence="6">Belongs to the peptidase M3B family.</text>
</comment>
<comment type="function">
    <text evidence="6">Has oligopeptidase activity and degrades a variety of small bioactive peptides.</text>
</comment>
<dbReference type="EMBL" id="CP060635">
    <property type="protein sequence ID" value="QNM10370.1"/>
    <property type="molecule type" value="Genomic_DNA"/>
</dbReference>
<evidence type="ECO:0000256" key="1">
    <source>
        <dbReference type="ARBA" id="ARBA00022670"/>
    </source>
</evidence>
<keyword evidence="1 6" id="KW-0645">Protease</keyword>